<dbReference type="Proteomes" id="UP000264541">
    <property type="component" value="Unassembled WGS sequence"/>
</dbReference>
<protein>
    <submittedName>
        <fullName evidence="10">Iron ABC transporter permease</fullName>
    </submittedName>
</protein>
<dbReference type="PANTHER" id="PTHR43357:SF3">
    <property type="entry name" value="FE(3+)-TRANSPORT SYSTEM PERMEASE PROTEIN FBPB 2"/>
    <property type="match status" value="1"/>
</dbReference>
<feature type="transmembrane region" description="Helical" evidence="8">
    <location>
        <begin position="243"/>
        <end position="264"/>
    </location>
</feature>
<evidence type="ECO:0000256" key="3">
    <source>
        <dbReference type="ARBA" id="ARBA00022475"/>
    </source>
</evidence>
<dbReference type="InterPro" id="IPR000515">
    <property type="entry name" value="MetI-like"/>
</dbReference>
<name>A0A372L9N9_9BACI</name>
<feature type="transmembrane region" description="Helical" evidence="8">
    <location>
        <begin position="220"/>
        <end position="237"/>
    </location>
</feature>
<proteinExistence type="inferred from homology"/>
<feature type="transmembrane region" description="Helical" evidence="8">
    <location>
        <begin position="102"/>
        <end position="125"/>
    </location>
</feature>
<keyword evidence="4" id="KW-0997">Cell inner membrane</keyword>
<dbReference type="PROSITE" id="PS50928">
    <property type="entry name" value="ABC_TM1"/>
    <property type="match status" value="2"/>
</dbReference>
<feature type="transmembrane region" description="Helical" evidence="8">
    <location>
        <begin position="473"/>
        <end position="496"/>
    </location>
</feature>
<keyword evidence="6 8" id="KW-1133">Transmembrane helix</keyword>
<evidence type="ECO:0000256" key="8">
    <source>
        <dbReference type="RuleBase" id="RU363032"/>
    </source>
</evidence>
<comment type="similarity">
    <text evidence="8">Belongs to the binding-protein-dependent transport system permease family.</text>
</comment>
<feature type="transmembrane region" description="Helical" evidence="8">
    <location>
        <begin position="55"/>
        <end position="82"/>
    </location>
</feature>
<dbReference type="Pfam" id="PF00528">
    <property type="entry name" value="BPD_transp_1"/>
    <property type="match status" value="2"/>
</dbReference>
<evidence type="ECO:0000256" key="2">
    <source>
        <dbReference type="ARBA" id="ARBA00022448"/>
    </source>
</evidence>
<accession>A0A372L9N9</accession>
<feature type="transmembrane region" description="Helical" evidence="8">
    <location>
        <begin position="187"/>
        <end position="208"/>
    </location>
</feature>
<feature type="transmembrane region" description="Helical" evidence="8">
    <location>
        <begin position="12"/>
        <end position="34"/>
    </location>
</feature>
<comment type="caution">
    <text evidence="10">The sequence shown here is derived from an EMBL/GenBank/DDBJ whole genome shotgun (WGS) entry which is preliminary data.</text>
</comment>
<keyword evidence="3" id="KW-1003">Cell membrane</keyword>
<dbReference type="RefSeq" id="WP_117328602.1">
    <property type="nucleotide sequence ID" value="NZ_QVTE01000079.1"/>
</dbReference>
<dbReference type="PANTHER" id="PTHR43357">
    <property type="entry name" value="INNER MEMBRANE ABC TRANSPORTER PERMEASE PROTEIN YDCV"/>
    <property type="match status" value="1"/>
</dbReference>
<evidence type="ECO:0000256" key="4">
    <source>
        <dbReference type="ARBA" id="ARBA00022519"/>
    </source>
</evidence>
<keyword evidence="11" id="KW-1185">Reference proteome</keyword>
<feature type="transmembrane region" description="Helical" evidence="8">
    <location>
        <begin position="373"/>
        <end position="394"/>
    </location>
</feature>
<feature type="transmembrane region" description="Helical" evidence="8">
    <location>
        <begin position="285"/>
        <end position="311"/>
    </location>
</feature>
<evidence type="ECO:0000256" key="1">
    <source>
        <dbReference type="ARBA" id="ARBA00004429"/>
    </source>
</evidence>
<feature type="transmembrane region" description="Helical" evidence="8">
    <location>
        <begin position="400"/>
        <end position="426"/>
    </location>
</feature>
<feature type="transmembrane region" description="Helical" evidence="8">
    <location>
        <begin position="516"/>
        <end position="537"/>
    </location>
</feature>
<dbReference type="CDD" id="cd06261">
    <property type="entry name" value="TM_PBP2"/>
    <property type="match status" value="2"/>
</dbReference>
<dbReference type="EMBL" id="QVTE01000079">
    <property type="protein sequence ID" value="RFU62249.1"/>
    <property type="molecule type" value="Genomic_DNA"/>
</dbReference>
<evidence type="ECO:0000259" key="9">
    <source>
        <dbReference type="PROSITE" id="PS50928"/>
    </source>
</evidence>
<feature type="transmembrane region" description="Helical" evidence="8">
    <location>
        <begin position="137"/>
        <end position="159"/>
    </location>
</feature>
<evidence type="ECO:0000256" key="6">
    <source>
        <dbReference type="ARBA" id="ARBA00022989"/>
    </source>
</evidence>
<evidence type="ECO:0000256" key="7">
    <source>
        <dbReference type="ARBA" id="ARBA00023136"/>
    </source>
</evidence>
<dbReference type="GO" id="GO:0005886">
    <property type="term" value="C:plasma membrane"/>
    <property type="evidence" value="ECO:0007669"/>
    <property type="project" value="UniProtKB-SubCell"/>
</dbReference>
<dbReference type="InterPro" id="IPR035906">
    <property type="entry name" value="MetI-like_sf"/>
</dbReference>
<dbReference type="SUPFAM" id="SSF161098">
    <property type="entry name" value="MetI-like"/>
    <property type="match status" value="2"/>
</dbReference>
<keyword evidence="2 8" id="KW-0813">Transport</keyword>
<dbReference type="OrthoDB" id="9776648at2"/>
<feature type="transmembrane region" description="Helical" evidence="8">
    <location>
        <begin position="331"/>
        <end position="353"/>
    </location>
</feature>
<dbReference type="GO" id="GO:0055085">
    <property type="term" value="P:transmembrane transport"/>
    <property type="evidence" value="ECO:0007669"/>
    <property type="project" value="InterPro"/>
</dbReference>
<keyword evidence="5 8" id="KW-0812">Transmembrane</keyword>
<sequence>MKLFRLMKLKMNSWAILSFLITIIIMMPILFITFEFFTRSSENWEHINEYLLNSYLFNTLLILFFTGLLTVFIGVSMAWFISAYDFPLRGFFKWGLILPLAIPPYIGAYTYNGILNYTGVIQSILRNFYQIEVNQKYFNIMSIPGAIFIFSVFLFPYVYLITKNFLENQSASLVENARLLGSNSFEIFFRIVIPISRASIVAGVSLVILEVLNDYGVVKYFGIQTLSTAIFQTWFGMADLGSAIKLSGILMMIVVVILMAEKWLRGRKKYSYSNSKVRPLKPVKLTGYKAWAIFAYISAVFLLSFFIPFIQLVKWTFTTYKQVLSDEFIGLIWNSTFVAFTAAAVIVVIALIIANFSRLFEGRVTNLVSKIVVLGYSIPGAVIAIGVLTLFIALDRQLLIFYQLIGLTPSLVLSLSLSMLIFAFVIRFMAIGYNSIETGFDKIGTTFTEASRTLGMTVTQTFFKVDLKMIKGAVAGGFILVFIEILKELPLTLILQPFNFYTLATKAFQYAGDERIQEAASASILIILISGVSIYIFHKVLEKEPG</sequence>
<dbReference type="Gene3D" id="1.10.3720.10">
    <property type="entry name" value="MetI-like"/>
    <property type="match status" value="2"/>
</dbReference>
<comment type="subcellular location">
    <subcellularLocation>
        <location evidence="1">Cell inner membrane</location>
        <topology evidence="1">Multi-pass membrane protein</topology>
    </subcellularLocation>
    <subcellularLocation>
        <location evidence="8">Cell membrane</location>
        <topology evidence="8">Multi-pass membrane protein</topology>
    </subcellularLocation>
</comment>
<organism evidence="10 11">
    <name type="scientific">Peribacillus saganii</name>
    <dbReference type="NCBI Taxonomy" id="2303992"/>
    <lineage>
        <taxon>Bacteria</taxon>
        <taxon>Bacillati</taxon>
        <taxon>Bacillota</taxon>
        <taxon>Bacilli</taxon>
        <taxon>Bacillales</taxon>
        <taxon>Bacillaceae</taxon>
        <taxon>Peribacillus</taxon>
    </lineage>
</organism>
<gene>
    <name evidence="10" type="ORF">D0469_20700</name>
</gene>
<evidence type="ECO:0000313" key="10">
    <source>
        <dbReference type="EMBL" id="RFU62249.1"/>
    </source>
</evidence>
<feature type="domain" description="ABC transmembrane type-1" evidence="9">
    <location>
        <begin position="56"/>
        <end position="261"/>
    </location>
</feature>
<evidence type="ECO:0000313" key="11">
    <source>
        <dbReference type="Proteomes" id="UP000264541"/>
    </source>
</evidence>
<evidence type="ECO:0000256" key="5">
    <source>
        <dbReference type="ARBA" id="ARBA00022692"/>
    </source>
</evidence>
<reference evidence="10 11" key="1">
    <citation type="submission" date="2018-08" db="EMBL/GenBank/DDBJ databases">
        <title>Bacillus chawlae sp. nov., Bacillus glennii sp. nov., and Bacillus saganii sp. nov. Isolated from the Vehicle Assembly Building at Kennedy Space Center where the Viking Spacecraft were Assembled.</title>
        <authorList>
            <person name="Seuylemezian A."/>
            <person name="Vaishampayan P."/>
        </authorList>
    </citation>
    <scope>NUCLEOTIDE SEQUENCE [LARGE SCALE GENOMIC DNA]</scope>
    <source>
        <strain evidence="10 11">V47-23a</strain>
    </source>
</reference>
<feature type="domain" description="ABC transmembrane type-1" evidence="9">
    <location>
        <begin position="332"/>
        <end position="537"/>
    </location>
</feature>
<keyword evidence="7 8" id="KW-0472">Membrane</keyword>
<dbReference type="AlphaFoldDB" id="A0A372L9N9"/>